<protein>
    <recommendedName>
        <fullName evidence="3">DUF659 domain-containing protein</fullName>
    </recommendedName>
</protein>
<evidence type="ECO:0008006" key="3">
    <source>
        <dbReference type="Google" id="ProtNLM"/>
    </source>
</evidence>
<dbReference type="PANTHER" id="PTHR46169">
    <property type="entry name" value="DNA REPLICATION-RELATED ELEMENT FACTOR, ISOFORM A"/>
    <property type="match status" value="1"/>
</dbReference>
<dbReference type="GO" id="GO:0005634">
    <property type="term" value="C:nucleus"/>
    <property type="evidence" value="ECO:0007669"/>
    <property type="project" value="TreeGrafter"/>
</dbReference>
<accession>A0A1X7VXR6</accession>
<name>A0A1X7VXR6_AMPQE</name>
<evidence type="ECO:0000313" key="2">
    <source>
        <dbReference type="EnsemblMetazoa" id="Aqu2.1.44670_001"/>
    </source>
</evidence>
<reference evidence="2" key="1">
    <citation type="submission" date="2017-05" db="UniProtKB">
        <authorList>
            <consortium name="EnsemblMetazoa"/>
        </authorList>
    </citation>
    <scope>IDENTIFICATION</scope>
</reference>
<sequence>MTYQGENTLHRQQFLSYTRVFDINSVASQFKHIYNYAATTDLWSSYTMEPSISLTVHFINEEWEHKSRCLQTMFKREDHTGSNISEALTQAMQQWELNNSSLVCITTDNGSNMILASDILGWNRISCFGHNLHLAVTNSVKGDDRVTKLEQKKRCSNNARGAKTTQALSYHTESDKVNIKKILEEGKEMSEKYTLYPEKPDDTEDVATTTSTSSSTDPLLPKKL</sequence>
<dbReference type="SUPFAM" id="SSF53098">
    <property type="entry name" value="Ribonuclease H-like"/>
    <property type="match status" value="1"/>
</dbReference>
<dbReference type="EnsemblMetazoa" id="Aqu2.1.44670_001">
    <property type="protein sequence ID" value="Aqu2.1.44670_001"/>
    <property type="gene ID" value="Aqu2.1.44670"/>
</dbReference>
<feature type="region of interest" description="Disordered" evidence="1">
    <location>
        <begin position="190"/>
        <end position="224"/>
    </location>
</feature>
<dbReference type="eggNOG" id="KOG1121">
    <property type="taxonomic scope" value="Eukaryota"/>
</dbReference>
<dbReference type="InterPro" id="IPR012337">
    <property type="entry name" value="RNaseH-like_sf"/>
</dbReference>
<dbReference type="InParanoid" id="A0A1X7VXR6"/>
<organism evidence="2">
    <name type="scientific">Amphimedon queenslandica</name>
    <name type="common">Sponge</name>
    <dbReference type="NCBI Taxonomy" id="400682"/>
    <lineage>
        <taxon>Eukaryota</taxon>
        <taxon>Metazoa</taxon>
        <taxon>Porifera</taxon>
        <taxon>Demospongiae</taxon>
        <taxon>Heteroscleromorpha</taxon>
        <taxon>Haplosclerida</taxon>
        <taxon>Niphatidae</taxon>
        <taxon>Amphimedon</taxon>
    </lineage>
</organism>
<dbReference type="GO" id="GO:0006357">
    <property type="term" value="P:regulation of transcription by RNA polymerase II"/>
    <property type="evidence" value="ECO:0007669"/>
    <property type="project" value="TreeGrafter"/>
</dbReference>
<evidence type="ECO:0000256" key="1">
    <source>
        <dbReference type="SAM" id="MobiDB-lite"/>
    </source>
</evidence>
<dbReference type="AlphaFoldDB" id="A0A1X7VXR6"/>
<dbReference type="PANTHER" id="PTHR46169:SF25">
    <property type="entry name" value="ZINC FINGER BED DOMAIN-CONTAINING PROTEIN 1-LIKE-RELATED"/>
    <property type="match status" value="1"/>
</dbReference>
<proteinExistence type="predicted"/>
<dbReference type="OrthoDB" id="1607513at2759"/>
<dbReference type="InterPro" id="IPR052717">
    <property type="entry name" value="Vacuolar_transposase_reg"/>
</dbReference>